<sequence length="184" mass="21419">MKYIHIPKWNLAIAVTPKCGSTSIYQAIHDEFNCTDVHCTDRFESLSTEQVRASLPVLFVVRHPLDRFISVWRQRTLPQYESASGKTLLGLTPRQLWDGRDRGDDHWKSQTRLLGCLRYQATIVRLEDLSTYWRFMTPSTVELPHVNATGREWPTELDRRLVKSIDTYYAADIEMYNGAVKWVS</sequence>
<protein>
    <recommendedName>
        <fullName evidence="2">Sulfotransferase domain-containing protein</fullName>
    </recommendedName>
</protein>
<gene>
    <name evidence="1" type="ORF">LCGC14_3126970</name>
</gene>
<dbReference type="SUPFAM" id="SSF52540">
    <property type="entry name" value="P-loop containing nucleoside triphosphate hydrolases"/>
    <property type="match status" value="1"/>
</dbReference>
<dbReference type="EMBL" id="LAZR01068117">
    <property type="protein sequence ID" value="KKK50243.1"/>
    <property type="molecule type" value="Genomic_DNA"/>
</dbReference>
<name>A0A0F8W0V2_9ZZZZ</name>
<evidence type="ECO:0008006" key="2">
    <source>
        <dbReference type="Google" id="ProtNLM"/>
    </source>
</evidence>
<dbReference type="GO" id="GO:0008146">
    <property type="term" value="F:sulfotransferase activity"/>
    <property type="evidence" value="ECO:0007669"/>
    <property type="project" value="InterPro"/>
</dbReference>
<evidence type="ECO:0000313" key="1">
    <source>
        <dbReference type="EMBL" id="KKK50243.1"/>
    </source>
</evidence>
<dbReference type="GO" id="GO:0016020">
    <property type="term" value="C:membrane"/>
    <property type="evidence" value="ECO:0007669"/>
    <property type="project" value="InterPro"/>
</dbReference>
<reference evidence="1" key="1">
    <citation type="journal article" date="2015" name="Nature">
        <title>Complex archaea that bridge the gap between prokaryotes and eukaryotes.</title>
        <authorList>
            <person name="Spang A."/>
            <person name="Saw J.H."/>
            <person name="Jorgensen S.L."/>
            <person name="Zaremba-Niedzwiedzka K."/>
            <person name="Martijn J."/>
            <person name="Lind A.E."/>
            <person name="van Eijk R."/>
            <person name="Schleper C."/>
            <person name="Guy L."/>
            <person name="Ettema T.J."/>
        </authorList>
    </citation>
    <scope>NUCLEOTIDE SEQUENCE</scope>
</reference>
<proteinExistence type="predicted"/>
<dbReference type="Pfam" id="PF03567">
    <property type="entry name" value="Sulfotransfer_2"/>
    <property type="match status" value="1"/>
</dbReference>
<dbReference type="InterPro" id="IPR027417">
    <property type="entry name" value="P-loop_NTPase"/>
</dbReference>
<organism evidence="1">
    <name type="scientific">marine sediment metagenome</name>
    <dbReference type="NCBI Taxonomy" id="412755"/>
    <lineage>
        <taxon>unclassified sequences</taxon>
        <taxon>metagenomes</taxon>
        <taxon>ecological metagenomes</taxon>
    </lineage>
</organism>
<comment type="caution">
    <text evidence="1">The sequence shown here is derived from an EMBL/GenBank/DDBJ whole genome shotgun (WGS) entry which is preliminary data.</text>
</comment>
<accession>A0A0F8W0V2</accession>
<dbReference type="AlphaFoldDB" id="A0A0F8W0V2"/>
<dbReference type="InterPro" id="IPR005331">
    <property type="entry name" value="Sulfotransferase"/>
</dbReference>